<organism evidence="1 2">
    <name type="scientific">Caulobacter rhizosphaerae</name>
    <dbReference type="NCBI Taxonomy" id="2010972"/>
    <lineage>
        <taxon>Bacteria</taxon>
        <taxon>Pseudomonadati</taxon>
        <taxon>Pseudomonadota</taxon>
        <taxon>Alphaproteobacteria</taxon>
        <taxon>Caulobacterales</taxon>
        <taxon>Caulobacteraceae</taxon>
        <taxon>Caulobacter</taxon>
    </lineage>
</organism>
<keyword evidence="2" id="KW-1185">Reference proteome</keyword>
<evidence type="ECO:0000313" key="2">
    <source>
        <dbReference type="Proteomes" id="UP001262754"/>
    </source>
</evidence>
<name>A0ABU1MU75_9CAUL</name>
<evidence type="ECO:0000313" key="1">
    <source>
        <dbReference type="EMBL" id="MDR6529743.1"/>
    </source>
</evidence>
<gene>
    <name evidence="1" type="ORF">J2800_000467</name>
</gene>
<accession>A0ABU1MU75</accession>
<reference evidence="1 2" key="1">
    <citation type="submission" date="2023-07" db="EMBL/GenBank/DDBJ databases">
        <title>Sorghum-associated microbial communities from plants grown in Nebraska, USA.</title>
        <authorList>
            <person name="Schachtman D."/>
        </authorList>
    </citation>
    <scope>NUCLEOTIDE SEQUENCE [LARGE SCALE GENOMIC DNA]</scope>
    <source>
        <strain evidence="1 2">DS2154</strain>
    </source>
</reference>
<dbReference type="EMBL" id="JAVDRL010000002">
    <property type="protein sequence ID" value="MDR6529743.1"/>
    <property type="molecule type" value="Genomic_DNA"/>
</dbReference>
<proteinExistence type="predicted"/>
<protein>
    <submittedName>
        <fullName evidence="1">Uncharacterized protein</fullName>
    </submittedName>
</protein>
<sequence>MADGDHMLKIDAALAERLKAVSEDLGKSLDEYATQLLDAYTGLDPRKEDDAYWKELRREANETLRNGGIPLEDIERWMRSWGTDAELPPPEPRPRVRE</sequence>
<dbReference type="Proteomes" id="UP001262754">
    <property type="component" value="Unassembled WGS sequence"/>
</dbReference>
<dbReference type="RefSeq" id="WP_230983829.1">
    <property type="nucleotide sequence ID" value="NZ_BMLD01000007.1"/>
</dbReference>
<comment type="caution">
    <text evidence="1">The sequence shown here is derived from an EMBL/GenBank/DDBJ whole genome shotgun (WGS) entry which is preliminary data.</text>
</comment>